<evidence type="ECO:0000256" key="1">
    <source>
        <dbReference type="ARBA" id="ARBA00022603"/>
    </source>
</evidence>
<dbReference type="NCBIfam" id="NF007020">
    <property type="entry name" value="PRK09485.1"/>
    <property type="match status" value="1"/>
</dbReference>
<feature type="compositionally biased region" description="Low complexity" evidence="6">
    <location>
        <begin position="109"/>
        <end position="118"/>
    </location>
</feature>
<dbReference type="PANTHER" id="PTHR46015:SF1">
    <property type="entry name" value="HOMOCYSTEINE S-METHYLTRANSFERASE-LIKE ISOFORM 1"/>
    <property type="match status" value="1"/>
</dbReference>
<accession>Z9JWH1</accession>
<dbReference type="PATRIC" id="fig|396014.3.peg.959"/>
<comment type="caution">
    <text evidence="8">The sequence shown here is derived from an EMBL/GenBank/DDBJ whole genome shotgun (WGS) entry which is preliminary data.</text>
</comment>
<keyword evidence="3 5" id="KW-0479">Metal-binding</keyword>
<dbReference type="InterPro" id="IPR051486">
    <property type="entry name" value="Hcy_S-methyltransferase"/>
</dbReference>
<sequence length="343" mass="34760">MNPAAPSAPSFADVLADRSAPPRVLDGGLGTHLADRGLDVTGELWSAQILRERPEEVRAAHADFFAAGAQVATSCSYQVTADGLARAGAAPEELEQLLRASVDLARQAADAPAAAGGDSDARAEGSRGDADPGAAPAGRGSALRLVAASIGPYGAGPGAGTEYDGAYGLSARELAAWHRPRLEILADTAADVLLAETVPSIREVEALAGELEGLPVPAMLSMTVREGSLGDGTDLREAARVLRGSSLIAVGVNCCPVPDAVAALRILAEELDVPLLAYPNSGEIWDHVHRRWLPGEPGADLPGAVPQLAAAGARLIGGCCRVGPAQIARVAGAVAQQQGPSAG</sequence>
<keyword evidence="2 5" id="KW-0808">Transferase</keyword>
<dbReference type="InterPro" id="IPR017226">
    <property type="entry name" value="BHMT-like"/>
</dbReference>
<dbReference type="Gene3D" id="3.20.20.330">
    <property type="entry name" value="Homocysteine-binding-like domain"/>
    <property type="match status" value="1"/>
</dbReference>
<dbReference type="PANTHER" id="PTHR46015">
    <property type="entry name" value="ZGC:172121"/>
    <property type="match status" value="1"/>
</dbReference>
<dbReference type="Proteomes" id="UP000023067">
    <property type="component" value="Unassembled WGS sequence"/>
</dbReference>
<dbReference type="InterPro" id="IPR003726">
    <property type="entry name" value="HCY_dom"/>
</dbReference>
<evidence type="ECO:0000259" key="7">
    <source>
        <dbReference type="PROSITE" id="PS50970"/>
    </source>
</evidence>
<evidence type="ECO:0000256" key="3">
    <source>
        <dbReference type="ARBA" id="ARBA00022723"/>
    </source>
</evidence>
<feature type="domain" description="Hcy-binding" evidence="7">
    <location>
        <begin position="11"/>
        <end position="334"/>
    </location>
</feature>
<dbReference type="GO" id="GO:0033528">
    <property type="term" value="P:S-methylmethionine cycle"/>
    <property type="evidence" value="ECO:0007669"/>
    <property type="project" value="TreeGrafter"/>
</dbReference>
<keyword evidence="1 5" id="KW-0489">Methyltransferase</keyword>
<dbReference type="GO" id="GO:0032259">
    <property type="term" value="P:methylation"/>
    <property type="evidence" value="ECO:0007669"/>
    <property type="project" value="UniProtKB-KW"/>
</dbReference>
<evidence type="ECO:0000256" key="5">
    <source>
        <dbReference type="PROSITE-ProRule" id="PRU00333"/>
    </source>
</evidence>
<gene>
    <name evidence="8" type="ORF">BF93_12265</name>
</gene>
<comment type="cofactor">
    <cofactor evidence="5">
        <name>Zn(2+)</name>
        <dbReference type="ChEBI" id="CHEBI:29105"/>
    </cofactor>
</comment>
<feature type="binding site" evidence="5">
    <location>
        <position position="320"/>
    </location>
    <ligand>
        <name>Zn(2+)</name>
        <dbReference type="ChEBI" id="CHEBI:29105"/>
    </ligand>
</feature>
<dbReference type="PIRSF" id="PIRSF037505">
    <property type="entry name" value="Betaine_HMT"/>
    <property type="match status" value="1"/>
</dbReference>
<evidence type="ECO:0000313" key="8">
    <source>
        <dbReference type="EMBL" id="EWS82368.1"/>
    </source>
</evidence>
<evidence type="ECO:0000256" key="4">
    <source>
        <dbReference type="ARBA" id="ARBA00022833"/>
    </source>
</evidence>
<keyword evidence="9" id="KW-1185">Reference proteome</keyword>
<keyword evidence="4 5" id="KW-0862">Zinc</keyword>
<reference evidence="8 9" key="1">
    <citation type="submission" date="2014-02" db="EMBL/GenBank/DDBJ databases">
        <title>Genome sequence of Brachybacterium phenoliresistens strain W13A50.</title>
        <authorList>
            <person name="Wang X."/>
        </authorList>
    </citation>
    <scope>NUCLEOTIDE SEQUENCE [LARGE SCALE GENOMIC DNA]</scope>
    <source>
        <strain evidence="8 9">W13A50</strain>
    </source>
</reference>
<dbReference type="Pfam" id="PF02574">
    <property type="entry name" value="S-methyl_trans"/>
    <property type="match status" value="1"/>
</dbReference>
<dbReference type="InterPro" id="IPR036589">
    <property type="entry name" value="HCY_dom_sf"/>
</dbReference>
<evidence type="ECO:0000313" key="9">
    <source>
        <dbReference type="Proteomes" id="UP000023067"/>
    </source>
</evidence>
<dbReference type="GO" id="GO:0008270">
    <property type="term" value="F:zinc ion binding"/>
    <property type="evidence" value="ECO:0007669"/>
    <property type="project" value="InterPro"/>
</dbReference>
<feature type="compositionally biased region" description="Basic and acidic residues" evidence="6">
    <location>
        <begin position="119"/>
        <end position="130"/>
    </location>
</feature>
<dbReference type="eggNOG" id="COG2040">
    <property type="taxonomic scope" value="Bacteria"/>
</dbReference>
<dbReference type="SUPFAM" id="SSF82282">
    <property type="entry name" value="Homocysteine S-methyltransferase"/>
    <property type="match status" value="1"/>
</dbReference>
<dbReference type="GO" id="GO:0008898">
    <property type="term" value="F:S-adenosylmethionine-homocysteine S-methyltransferase activity"/>
    <property type="evidence" value="ECO:0007669"/>
    <property type="project" value="TreeGrafter"/>
</dbReference>
<feature type="binding site" evidence="5">
    <location>
        <position position="254"/>
    </location>
    <ligand>
        <name>Zn(2+)</name>
        <dbReference type="ChEBI" id="CHEBI:29105"/>
    </ligand>
</feature>
<dbReference type="EMBL" id="JDYK01000003">
    <property type="protein sequence ID" value="EWS82368.1"/>
    <property type="molecule type" value="Genomic_DNA"/>
</dbReference>
<dbReference type="PROSITE" id="PS50970">
    <property type="entry name" value="HCY"/>
    <property type="match status" value="1"/>
</dbReference>
<feature type="region of interest" description="Disordered" evidence="6">
    <location>
        <begin position="109"/>
        <end position="138"/>
    </location>
</feature>
<dbReference type="STRING" id="396014.BF93_12265"/>
<feature type="binding site" evidence="5">
    <location>
        <position position="319"/>
    </location>
    <ligand>
        <name>Zn(2+)</name>
        <dbReference type="ChEBI" id="CHEBI:29105"/>
    </ligand>
</feature>
<protein>
    <submittedName>
        <fullName evidence="8">5-methyltetrahydrofolate--homocysteine methyltransferase</fullName>
    </submittedName>
</protein>
<dbReference type="AlphaFoldDB" id="Z9JWH1"/>
<dbReference type="RefSeq" id="WP_038370917.1">
    <property type="nucleotide sequence ID" value="NZ_KK069989.1"/>
</dbReference>
<dbReference type="GO" id="GO:0009086">
    <property type="term" value="P:methionine biosynthetic process"/>
    <property type="evidence" value="ECO:0007669"/>
    <property type="project" value="InterPro"/>
</dbReference>
<organism evidence="8 9">
    <name type="scientific">Brachybacterium phenoliresistens</name>
    <dbReference type="NCBI Taxonomy" id="396014"/>
    <lineage>
        <taxon>Bacteria</taxon>
        <taxon>Bacillati</taxon>
        <taxon>Actinomycetota</taxon>
        <taxon>Actinomycetes</taxon>
        <taxon>Micrococcales</taxon>
        <taxon>Dermabacteraceae</taxon>
        <taxon>Brachybacterium</taxon>
    </lineage>
</organism>
<name>Z9JWH1_9MICO</name>
<evidence type="ECO:0000256" key="2">
    <source>
        <dbReference type="ARBA" id="ARBA00022679"/>
    </source>
</evidence>
<proteinExistence type="predicted"/>
<evidence type="ECO:0000256" key="6">
    <source>
        <dbReference type="SAM" id="MobiDB-lite"/>
    </source>
</evidence>
<dbReference type="HOGENOM" id="CLU_004914_3_2_11"/>